<accession>A0A8K0N028</accession>
<dbReference type="SMART" id="SM00248">
    <property type="entry name" value="ANK"/>
    <property type="match status" value="2"/>
</dbReference>
<dbReference type="Pfam" id="PF00023">
    <property type="entry name" value="Ank"/>
    <property type="match status" value="1"/>
</dbReference>
<gene>
    <name evidence="1" type="ORF">COCNU_04G009810</name>
</gene>
<dbReference type="AlphaFoldDB" id="A0A8K0N028"/>
<protein>
    <submittedName>
        <fullName evidence="1">Putative Calmodulin-binding transcription activator 1</fullName>
    </submittedName>
</protein>
<reference evidence="1" key="2">
    <citation type="submission" date="2019-07" db="EMBL/GenBank/DDBJ databases">
        <authorList>
            <person name="Yang Y."/>
            <person name="Bocs S."/>
            <person name="Baudouin L."/>
        </authorList>
    </citation>
    <scope>NUCLEOTIDE SEQUENCE</scope>
    <source>
        <tissue evidence="1">Spear leaf of Hainan Tall coconut</tissue>
    </source>
</reference>
<dbReference type="GO" id="GO:0005634">
    <property type="term" value="C:nucleus"/>
    <property type="evidence" value="ECO:0007669"/>
    <property type="project" value="TreeGrafter"/>
</dbReference>
<comment type="caution">
    <text evidence="1">The sequence shown here is derived from an EMBL/GenBank/DDBJ whole genome shotgun (WGS) entry which is preliminary data.</text>
</comment>
<keyword evidence="2" id="KW-1185">Reference proteome</keyword>
<dbReference type="PANTHER" id="PTHR23335:SF0">
    <property type="entry name" value="CALMODULIN-BINDING TRANSCRIPTION ACTIVATOR 2-LIKE ISOFORM X1"/>
    <property type="match status" value="1"/>
</dbReference>
<evidence type="ECO:0000313" key="1">
    <source>
        <dbReference type="EMBL" id="KAG1338675.1"/>
    </source>
</evidence>
<dbReference type="PROSITE" id="PS50096">
    <property type="entry name" value="IQ"/>
    <property type="match status" value="1"/>
</dbReference>
<sequence length="158" mass="16663">MAPIVTAGVSPSFRDARSRTGIHWAAYYGREETVVALIRLGAAPGALEDPTSKFPQGQTAVDLASSRGHKGIAGYLAEADLTSHLSSLALKESVMESVSATHAAQKAIETVQDRNIDSLAGDQGEQLSPRGSLAAVRNSAQAAARIQAAFRVHSFHQR</sequence>
<dbReference type="Proteomes" id="UP000797356">
    <property type="component" value="Chromosome 4"/>
</dbReference>
<dbReference type="EMBL" id="CM017875">
    <property type="protein sequence ID" value="KAG1338675.1"/>
    <property type="molecule type" value="Genomic_DNA"/>
</dbReference>
<name>A0A8K0N028_COCNU</name>
<dbReference type="GO" id="GO:0003690">
    <property type="term" value="F:double-stranded DNA binding"/>
    <property type="evidence" value="ECO:0007669"/>
    <property type="project" value="TreeGrafter"/>
</dbReference>
<dbReference type="SUPFAM" id="SSF48403">
    <property type="entry name" value="Ankyrin repeat"/>
    <property type="match status" value="1"/>
</dbReference>
<dbReference type="InterPro" id="IPR002110">
    <property type="entry name" value="Ankyrin_rpt"/>
</dbReference>
<organism evidence="1 2">
    <name type="scientific">Cocos nucifera</name>
    <name type="common">Coconut palm</name>
    <dbReference type="NCBI Taxonomy" id="13894"/>
    <lineage>
        <taxon>Eukaryota</taxon>
        <taxon>Viridiplantae</taxon>
        <taxon>Streptophyta</taxon>
        <taxon>Embryophyta</taxon>
        <taxon>Tracheophyta</taxon>
        <taxon>Spermatophyta</taxon>
        <taxon>Magnoliopsida</taxon>
        <taxon>Liliopsida</taxon>
        <taxon>Arecaceae</taxon>
        <taxon>Arecoideae</taxon>
        <taxon>Cocoseae</taxon>
        <taxon>Attaleinae</taxon>
        <taxon>Cocos</taxon>
    </lineage>
</organism>
<dbReference type="GO" id="GO:0006357">
    <property type="term" value="P:regulation of transcription by RNA polymerase II"/>
    <property type="evidence" value="ECO:0007669"/>
    <property type="project" value="TreeGrafter"/>
</dbReference>
<proteinExistence type="predicted"/>
<dbReference type="GO" id="GO:0003712">
    <property type="term" value="F:transcription coregulator activity"/>
    <property type="evidence" value="ECO:0007669"/>
    <property type="project" value="TreeGrafter"/>
</dbReference>
<reference evidence="1" key="1">
    <citation type="journal article" date="2017" name="Gigascience">
        <title>The genome draft of coconut (Cocos nucifera).</title>
        <authorList>
            <person name="Xiao Y."/>
            <person name="Xu P."/>
            <person name="Fan H."/>
            <person name="Baudouin L."/>
            <person name="Xia W."/>
            <person name="Bocs S."/>
            <person name="Xu J."/>
            <person name="Li Q."/>
            <person name="Guo A."/>
            <person name="Zhou L."/>
            <person name="Li J."/>
            <person name="Wu Y."/>
            <person name="Ma Z."/>
            <person name="Armero A."/>
            <person name="Issali A.E."/>
            <person name="Liu N."/>
            <person name="Peng M."/>
            <person name="Yang Y."/>
        </authorList>
    </citation>
    <scope>NUCLEOTIDE SEQUENCE</scope>
    <source>
        <tissue evidence="1">Spear leaf of Hainan Tall coconut</tissue>
    </source>
</reference>
<dbReference type="Gene3D" id="1.25.40.20">
    <property type="entry name" value="Ankyrin repeat-containing domain"/>
    <property type="match status" value="1"/>
</dbReference>
<dbReference type="PANTHER" id="PTHR23335">
    <property type="entry name" value="CALMODULIN-BINDING TRANSCRIPTION ACTIVATOR CAMTA"/>
    <property type="match status" value="1"/>
</dbReference>
<evidence type="ECO:0000313" key="2">
    <source>
        <dbReference type="Proteomes" id="UP000797356"/>
    </source>
</evidence>
<dbReference type="InterPro" id="IPR036770">
    <property type="entry name" value="Ankyrin_rpt-contain_sf"/>
</dbReference>
<dbReference type="OrthoDB" id="407555at2759"/>